<proteinExistence type="predicted"/>
<feature type="region of interest" description="Disordered" evidence="1">
    <location>
        <begin position="53"/>
        <end position="72"/>
    </location>
</feature>
<feature type="chain" id="PRO_5007294668" description="Sequence orphan" evidence="2">
    <location>
        <begin position="23"/>
        <end position="460"/>
    </location>
</feature>
<keyword evidence="2" id="KW-0732">Signal</keyword>
<evidence type="ECO:0000313" key="3">
    <source>
        <dbReference type="EMBL" id="KXN72636.1"/>
    </source>
</evidence>
<reference evidence="3 4" key="1">
    <citation type="journal article" date="2015" name="Genome Biol. Evol.">
        <title>Phylogenomic analyses indicate that early fungi evolved digesting cell walls of algal ancestors of land plants.</title>
        <authorList>
            <person name="Chang Y."/>
            <person name="Wang S."/>
            <person name="Sekimoto S."/>
            <person name="Aerts A.L."/>
            <person name="Choi C."/>
            <person name="Clum A."/>
            <person name="LaButti K.M."/>
            <person name="Lindquist E.A."/>
            <person name="Yee Ngan C."/>
            <person name="Ohm R.A."/>
            <person name="Salamov A.A."/>
            <person name="Grigoriev I.V."/>
            <person name="Spatafora J.W."/>
            <person name="Berbee M.L."/>
        </authorList>
    </citation>
    <scope>NUCLEOTIDE SEQUENCE [LARGE SCALE GENOMIC DNA]</scope>
    <source>
        <strain evidence="3 4">NRRL 28638</strain>
    </source>
</reference>
<organism evidence="3 4">
    <name type="scientific">Conidiobolus coronatus (strain ATCC 28846 / CBS 209.66 / NRRL 28638)</name>
    <name type="common">Delacroixia coronata</name>
    <dbReference type="NCBI Taxonomy" id="796925"/>
    <lineage>
        <taxon>Eukaryota</taxon>
        <taxon>Fungi</taxon>
        <taxon>Fungi incertae sedis</taxon>
        <taxon>Zoopagomycota</taxon>
        <taxon>Entomophthoromycotina</taxon>
        <taxon>Entomophthoromycetes</taxon>
        <taxon>Entomophthorales</taxon>
        <taxon>Ancylistaceae</taxon>
        <taxon>Conidiobolus</taxon>
    </lineage>
</organism>
<feature type="signal peptide" evidence="2">
    <location>
        <begin position="1"/>
        <end position="22"/>
    </location>
</feature>
<sequence>MLFSSLITNIVLILGSSSLINGQCFESSKLPNGKTYYKKADCYGHQRRFVPRGSSGISADAPGSGRGGVGSTTASNARFNTANAISAANGTFLINLNCQSDQATCNEVQYTFISAAQFLANALVIKQPITIDARFYSFCTVYQECISGAGASITLGQATPNRQILLQGDDNIPRMYPQALVKQLDPSKAPGSGSSADILAEFNSDAKFWFQRSNKTISSNQVDFLLVVSHELIHGLGFTSSYSDYWNTDNPQALTPNPIIESQSNGKARISGFTENIFDKYMIRTDNNQAITDSVATPLNNWAQNTQYASSADDLFDQFQNSNVYNLSTNLLTLAVKENSLALNLNTTSGPLFLETGLTPFQPSSSISHVDIDKYKNSNEFLMQWEINSGISLADSMKKIGGQWNTAPYGPNLIQFLGNMGYPTNSNPDPKVFLQLSDSSKIRAHLLPALAVAGLVYLLI</sequence>
<dbReference type="STRING" id="796925.A0A137PCB7"/>
<accession>A0A137PCB7</accession>
<evidence type="ECO:0000256" key="1">
    <source>
        <dbReference type="SAM" id="MobiDB-lite"/>
    </source>
</evidence>
<protein>
    <recommendedName>
        <fullName evidence="5">Sequence orphan</fullName>
    </recommendedName>
</protein>
<evidence type="ECO:0000256" key="2">
    <source>
        <dbReference type="SAM" id="SignalP"/>
    </source>
</evidence>
<dbReference type="OMA" id="CKINKNR"/>
<evidence type="ECO:0008006" key="5">
    <source>
        <dbReference type="Google" id="ProtNLM"/>
    </source>
</evidence>
<name>A0A137PCB7_CONC2</name>
<dbReference type="EMBL" id="KQ964449">
    <property type="protein sequence ID" value="KXN72636.1"/>
    <property type="molecule type" value="Genomic_DNA"/>
</dbReference>
<keyword evidence="4" id="KW-1185">Reference proteome</keyword>
<dbReference type="OrthoDB" id="73465at2759"/>
<dbReference type="Proteomes" id="UP000070444">
    <property type="component" value="Unassembled WGS sequence"/>
</dbReference>
<dbReference type="AlphaFoldDB" id="A0A137PCB7"/>
<gene>
    <name evidence="3" type="ORF">CONCODRAFT_4493</name>
</gene>
<evidence type="ECO:0000313" key="4">
    <source>
        <dbReference type="Proteomes" id="UP000070444"/>
    </source>
</evidence>